<proteinExistence type="predicted"/>
<reference evidence="3" key="1">
    <citation type="submission" date="2020-02" db="EMBL/GenBank/DDBJ databases">
        <authorList>
            <person name="Meier V. D."/>
        </authorList>
    </citation>
    <scope>NUCLEOTIDE SEQUENCE</scope>
    <source>
        <strain evidence="3">AVDCRST_MAG75</strain>
    </source>
</reference>
<dbReference type="Pfam" id="PF07171">
    <property type="entry name" value="MlrC_C"/>
    <property type="match status" value="1"/>
</dbReference>
<dbReference type="Pfam" id="PF07364">
    <property type="entry name" value="DUF1485"/>
    <property type="match status" value="1"/>
</dbReference>
<protein>
    <recommendedName>
        <fullName evidence="4">MlrC</fullName>
    </recommendedName>
</protein>
<dbReference type="AlphaFoldDB" id="A0A6J4NA74"/>
<evidence type="ECO:0000259" key="1">
    <source>
        <dbReference type="Pfam" id="PF07171"/>
    </source>
</evidence>
<evidence type="ECO:0008006" key="4">
    <source>
        <dbReference type="Google" id="ProtNLM"/>
    </source>
</evidence>
<dbReference type="EMBL" id="CADCUO010000041">
    <property type="protein sequence ID" value="CAA9377189.1"/>
    <property type="molecule type" value="Genomic_DNA"/>
</dbReference>
<dbReference type="InterPro" id="IPR015995">
    <property type="entry name" value="MlrC_N"/>
</dbReference>
<name>A0A6J4NA74_9ACTN</name>
<dbReference type="InterPro" id="IPR010799">
    <property type="entry name" value="MlrC_C"/>
</dbReference>
<feature type="domain" description="Microcystin LR degradation protein MlrC C-terminal" evidence="1">
    <location>
        <begin position="305"/>
        <end position="474"/>
    </location>
</feature>
<sequence length="522" mass="56057">MSELTTSHRLPRVAIAGLSLEASTFSPARTRIEDFHPVRGADILAGRSFWSEGGTLAAAAEWVPILQGRAIPGGPVPMEDYQILKDEILDGLRAAGQLDGMVLDIHGAMSVVGMDDAEGDLAVAIREVVGPEVLISTGMDLHGNVSWRLAHALDLLTCYRMAPHEDAEDTKERAVRNLLDRLTLPLDRRRPLKAWIPIPILLPGEKTSTRIEPAKSLYAMVPEAEASAGVLDAGIWIGYAWADEPRNCCVVIVTGDDEAVIIEEAERIAGEVWRRHEEFTFVAPAASLQECLDAAFASTARPYVISDSGDNPTAGGAGDVTWTLTELLADPRLASAELTALYASIPDAVAVQQCVDAGVGAVVHLEVGARVDPGPAGPAELTGTVRHIAEGDPDAVTEVVVQAGGLHVILTRSRKPYHLESDFLRNGLDPRSADLLIVKIGYLEPELYALAADWMLALTPGGADQDLLRLGHHRIARPMYPFDTGLMDPDLSARLIPMASTDCAEHTYLPRGTDEPLPPQPS</sequence>
<evidence type="ECO:0000259" key="2">
    <source>
        <dbReference type="Pfam" id="PF07364"/>
    </source>
</evidence>
<dbReference type="PIRSF" id="PIRSF012702">
    <property type="entry name" value="UCP012702"/>
    <property type="match status" value="1"/>
</dbReference>
<accession>A0A6J4NA74</accession>
<gene>
    <name evidence="3" type="ORF">AVDCRST_MAG75-640</name>
</gene>
<evidence type="ECO:0000313" key="3">
    <source>
        <dbReference type="EMBL" id="CAA9377189.1"/>
    </source>
</evidence>
<feature type="domain" description="Microcystin LR degradation protein MlrC N-terminal" evidence="2">
    <location>
        <begin position="12"/>
        <end position="295"/>
    </location>
</feature>
<organism evidence="3">
    <name type="scientific">uncultured Propionibacteriaceae bacterium</name>
    <dbReference type="NCBI Taxonomy" id="257457"/>
    <lineage>
        <taxon>Bacteria</taxon>
        <taxon>Bacillati</taxon>
        <taxon>Actinomycetota</taxon>
        <taxon>Actinomycetes</taxon>
        <taxon>Propionibacteriales</taxon>
        <taxon>Propionibacteriaceae</taxon>
        <taxon>environmental samples</taxon>
    </lineage>
</organism>
<dbReference type="InterPro" id="IPR009197">
    <property type="entry name" value="MlrC"/>
</dbReference>